<dbReference type="SUPFAM" id="SSF57701">
    <property type="entry name" value="Zn2/Cys6 DNA-binding domain"/>
    <property type="match status" value="1"/>
</dbReference>
<dbReference type="PANTHER" id="PTHR36206">
    <property type="entry name" value="ASPERCRYPTIN BIOSYNTHESIS CLUSTER-SPECIFIC TRANSCRIPTION REGULATOR ATNN-RELATED"/>
    <property type="match status" value="1"/>
</dbReference>
<evidence type="ECO:0000256" key="1">
    <source>
        <dbReference type="ARBA" id="ARBA00022723"/>
    </source>
</evidence>
<evidence type="ECO:0000256" key="6">
    <source>
        <dbReference type="ARBA" id="ARBA00023242"/>
    </source>
</evidence>
<evidence type="ECO:0000313" key="9">
    <source>
        <dbReference type="EMBL" id="KAK5058831.1"/>
    </source>
</evidence>
<dbReference type="GO" id="GO:0008270">
    <property type="term" value="F:zinc ion binding"/>
    <property type="evidence" value="ECO:0007669"/>
    <property type="project" value="InterPro"/>
</dbReference>
<reference evidence="9 10" key="1">
    <citation type="submission" date="2023-08" db="EMBL/GenBank/DDBJ databases">
        <title>Black Yeasts Isolated from many extreme environments.</title>
        <authorList>
            <person name="Coleine C."/>
            <person name="Stajich J.E."/>
            <person name="Selbmann L."/>
        </authorList>
    </citation>
    <scope>NUCLEOTIDE SEQUENCE [LARGE SCALE GENOMIC DNA]</scope>
    <source>
        <strain evidence="9 10">CCFEE 5792</strain>
    </source>
</reference>
<dbReference type="InterPro" id="IPR001138">
    <property type="entry name" value="Zn2Cys6_DnaBD"/>
</dbReference>
<evidence type="ECO:0000256" key="5">
    <source>
        <dbReference type="ARBA" id="ARBA00023163"/>
    </source>
</evidence>
<keyword evidence="4" id="KW-0238">DNA-binding</keyword>
<keyword evidence="10" id="KW-1185">Reference proteome</keyword>
<evidence type="ECO:0000256" key="4">
    <source>
        <dbReference type="ARBA" id="ARBA00023125"/>
    </source>
</evidence>
<gene>
    <name evidence="9" type="ORF">LTR84_011095</name>
</gene>
<keyword evidence="5" id="KW-0804">Transcription</keyword>
<dbReference type="GO" id="GO:0000981">
    <property type="term" value="F:DNA-binding transcription factor activity, RNA polymerase II-specific"/>
    <property type="evidence" value="ECO:0007669"/>
    <property type="project" value="InterPro"/>
</dbReference>
<keyword evidence="6" id="KW-0539">Nucleus</keyword>
<dbReference type="Gene3D" id="4.10.240.10">
    <property type="entry name" value="Zn(2)-C6 fungal-type DNA-binding domain"/>
    <property type="match status" value="1"/>
</dbReference>
<dbReference type="EMBL" id="JAVRRD010000005">
    <property type="protein sequence ID" value="KAK5058831.1"/>
    <property type="molecule type" value="Genomic_DNA"/>
</dbReference>
<feature type="region of interest" description="Disordered" evidence="7">
    <location>
        <begin position="1"/>
        <end position="38"/>
    </location>
</feature>
<dbReference type="GO" id="GO:0003677">
    <property type="term" value="F:DNA binding"/>
    <property type="evidence" value="ECO:0007669"/>
    <property type="project" value="UniProtKB-KW"/>
</dbReference>
<dbReference type="PROSITE" id="PS00463">
    <property type="entry name" value="ZN2_CY6_FUNGAL_1"/>
    <property type="match status" value="1"/>
</dbReference>
<feature type="compositionally biased region" description="Basic and acidic residues" evidence="7">
    <location>
        <begin position="24"/>
        <end position="38"/>
    </location>
</feature>
<dbReference type="Pfam" id="PF00172">
    <property type="entry name" value="Zn_clus"/>
    <property type="match status" value="1"/>
</dbReference>
<dbReference type="GeneID" id="89979249"/>
<evidence type="ECO:0000256" key="3">
    <source>
        <dbReference type="ARBA" id="ARBA00023015"/>
    </source>
</evidence>
<sequence length="587" mass="66391">MAHHPITVTLPERRTPSISGSESVKSDDSGESRDTDDHLKVAAFESKRGPSPTRLKRSHNKVRTGCITCRQRRVKCDEAQPTCLRCAKAGRFCEGYTQSRTWLFDPNTGAPHHDLPFAYNTFDTSPIQPFLEEVDISRILKFFIDYTAPHLANYFAEMIDSFVADKTTAMYSAAQAWTFWNKLVIQTSETHPCIRYSIVALGSLHEWNELSRRTPWQNTTFTCNYTKAITEINSSHTPLPVEILLISCILFAHCEYLMGASAAGLVHLKSGYRIISEHKKKQLPLSAEVSDQIEPIMRCLIAKAEYYKLEEEVSTDQSGSEETTYISPEMVHTFRDLTEANKFVEQALYWVLLLDLGQPHYLMSKISVVRKYVNDWATAFGRWKAGQAHDDPELKDWQLLLLSHHRMALLLLRSLPPENDKAYGRAASDFRIMFAQLRTFLRSAHPGLEQPHESRELLNMHLGYIAPLFFIATQCRLSDIRRNALDALKGLKVAEGRWNSCVAYTIAKAVIGIEESLADTSPARLTRVKIESVDRSGDGALSIQYYKVPGRGMPDDSGSLRVDVDCCADEAEMKWVSLTYKSFSDGS</sequence>
<dbReference type="PROSITE" id="PS50048">
    <property type="entry name" value="ZN2_CY6_FUNGAL_2"/>
    <property type="match status" value="1"/>
</dbReference>
<dbReference type="Proteomes" id="UP001358417">
    <property type="component" value="Unassembled WGS sequence"/>
</dbReference>
<name>A0AAV9NKM8_9EURO</name>
<dbReference type="InterPro" id="IPR052360">
    <property type="entry name" value="Transcr_Regulatory_Proteins"/>
</dbReference>
<dbReference type="SMART" id="SM00066">
    <property type="entry name" value="GAL4"/>
    <property type="match status" value="1"/>
</dbReference>
<feature type="domain" description="Zn(2)-C6 fungal-type" evidence="8">
    <location>
        <begin position="65"/>
        <end position="93"/>
    </location>
</feature>
<dbReference type="InterPro" id="IPR036864">
    <property type="entry name" value="Zn2-C6_fun-type_DNA-bd_sf"/>
</dbReference>
<proteinExistence type="predicted"/>
<dbReference type="AlphaFoldDB" id="A0AAV9NKM8"/>
<evidence type="ECO:0000313" key="10">
    <source>
        <dbReference type="Proteomes" id="UP001358417"/>
    </source>
</evidence>
<comment type="caution">
    <text evidence="9">The sequence shown here is derived from an EMBL/GenBank/DDBJ whole genome shotgun (WGS) entry which is preliminary data.</text>
</comment>
<protein>
    <recommendedName>
        <fullName evidence="8">Zn(2)-C6 fungal-type domain-containing protein</fullName>
    </recommendedName>
</protein>
<evidence type="ECO:0000256" key="2">
    <source>
        <dbReference type="ARBA" id="ARBA00022833"/>
    </source>
</evidence>
<organism evidence="9 10">
    <name type="scientific">Exophiala bonariae</name>
    <dbReference type="NCBI Taxonomy" id="1690606"/>
    <lineage>
        <taxon>Eukaryota</taxon>
        <taxon>Fungi</taxon>
        <taxon>Dikarya</taxon>
        <taxon>Ascomycota</taxon>
        <taxon>Pezizomycotina</taxon>
        <taxon>Eurotiomycetes</taxon>
        <taxon>Chaetothyriomycetidae</taxon>
        <taxon>Chaetothyriales</taxon>
        <taxon>Herpotrichiellaceae</taxon>
        <taxon>Exophiala</taxon>
    </lineage>
</organism>
<evidence type="ECO:0000256" key="7">
    <source>
        <dbReference type="SAM" id="MobiDB-lite"/>
    </source>
</evidence>
<accession>A0AAV9NKM8</accession>
<dbReference type="RefSeq" id="XP_064709354.1">
    <property type="nucleotide sequence ID" value="XM_064854628.1"/>
</dbReference>
<keyword evidence="1" id="KW-0479">Metal-binding</keyword>
<evidence type="ECO:0000259" key="8">
    <source>
        <dbReference type="PROSITE" id="PS50048"/>
    </source>
</evidence>
<keyword evidence="3" id="KW-0805">Transcription regulation</keyword>
<dbReference type="PANTHER" id="PTHR36206:SF13">
    <property type="entry name" value="TRANSCRIPTIONAL REGULATORY PROTEIN MOC3"/>
    <property type="match status" value="1"/>
</dbReference>
<dbReference type="CDD" id="cd00067">
    <property type="entry name" value="GAL4"/>
    <property type="match status" value="1"/>
</dbReference>
<keyword evidence="2" id="KW-0862">Zinc</keyword>